<dbReference type="EMBL" id="CP133772">
    <property type="protein sequence ID" value="WYX99705.1"/>
    <property type="molecule type" value="Genomic_DNA"/>
</dbReference>
<proteinExistence type="predicted"/>
<dbReference type="AlphaFoldDB" id="A0AAX4NG47"/>
<keyword evidence="3" id="KW-1185">Reference proteome</keyword>
<name>A0AAX4NG47_9ARCH</name>
<gene>
    <name evidence="2" type="ORF">OXIME_000244</name>
</gene>
<keyword evidence="1" id="KW-0812">Transmembrane</keyword>
<evidence type="ECO:0000313" key="3">
    <source>
        <dbReference type="Proteomes" id="UP001451606"/>
    </source>
</evidence>
<evidence type="ECO:0000256" key="1">
    <source>
        <dbReference type="SAM" id="Phobius"/>
    </source>
</evidence>
<accession>A0AAX4NG47</accession>
<evidence type="ECO:0008006" key="4">
    <source>
        <dbReference type="Google" id="ProtNLM"/>
    </source>
</evidence>
<keyword evidence="1" id="KW-0472">Membrane</keyword>
<dbReference type="RefSeq" id="WP_393971670.1">
    <property type="nucleotide sequence ID" value="NZ_CP133772.1"/>
</dbReference>
<organism evidence="2 3">
    <name type="scientific">Oxyplasma meridianum</name>
    <dbReference type="NCBI Taxonomy" id="3073602"/>
    <lineage>
        <taxon>Archaea</taxon>
        <taxon>Methanobacteriati</taxon>
        <taxon>Thermoplasmatota</taxon>
        <taxon>Thermoplasmata</taxon>
        <taxon>Thermoplasmatales</taxon>
        <taxon>Thermoplasmataceae</taxon>
        <taxon>Oxyplasma</taxon>
    </lineage>
</organism>
<feature type="transmembrane region" description="Helical" evidence="1">
    <location>
        <begin position="35"/>
        <end position="52"/>
    </location>
</feature>
<dbReference type="KEGG" id="omr:OXIME_000244"/>
<keyword evidence="1" id="KW-1133">Transmembrane helix</keyword>
<protein>
    <recommendedName>
        <fullName evidence="4">Transposase</fullName>
    </recommendedName>
</protein>
<dbReference type="Proteomes" id="UP001451606">
    <property type="component" value="Chromosome"/>
</dbReference>
<evidence type="ECO:0000313" key="2">
    <source>
        <dbReference type="EMBL" id="WYX99705.1"/>
    </source>
</evidence>
<dbReference type="GeneID" id="95966968"/>
<reference evidence="2 3" key="1">
    <citation type="submission" date="2023-09" db="EMBL/GenBank/DDBJ databases">
        <authorList>
            <person name="Golyshina O.V."/>
            <person name="Lunev E.A."/>
            <person name="Bargiela R."/>
            <person name="Gaines M.C."/>
            <person name="Daum B."/>
            <person name="Bale N.J."/>
            <person name="Koenen M."/>
            <person name="Sinninghe Damst J.S."/>
            <person name="Yakimov M."/>
            <person name="Golyshin P.N."/>
        </authorList>
    </citation>
    <scope>NUCLEOTIDE SEQUENCE [LARGE SCALE GENOMIC DNA]</scope>
    <source>
        <strain evidence="2 3">M1</strain>
    </source>
</reference>
<sequence>MPVNLQARDIMEKAFRVMKTDLEIFPLRNHKESTIRGTMFLFFILLIIRSALLKGMQSSYLNEKYSLKKRILELEKLHMMEEHHENLKELEGTKKQKDTLESLENIWWW</sequence>